<dbReference type="EMBL" id="PVLQ01000035">
    <property type="protein sequence ID" value="PRD65133.1"/>
    <property type="molecule type" value="Genomic_DNA"/>
</dbReference>
<dbReference type="Pfam" id="PF10067">
    <property type="entry name" value="DUF2306"/>
    <property type="match status" value="1"/>
</dbReference>
<dbReference type="OrthoDB" id="3749011at2"/>
<keyword evidence="1" id="KW-0812">Transmembrane</keyword>
<reference evidence="2 3" key="1">
    <citation type="submission" date="2018-03" db="EMBL/GenBank/DDBJ databases">
        <title>Comparative genomics illustrates the genes involved in a hyperalkaliphilic mechanisms of Serpentinomonas isolated from highly-alkaline calcium-rich serpentinized springs.</title>
        <authorList>
            <person name="Suzuki S."/>
            <person name="Ishii S."/>
            <person name="Walworth N."/>
            <person name="Bird L."/>
            <person name="Kuenen J.G."/>
            <person name="Nealson K.H."/>
        </authorList>
    </citation>
    <scope>NUCLEOTIDE SEQUENCE [LARGE SCALE GENOMIC DNA]</scope>
    <source>
        <strain evidence="2 3">P1</strain>
    </source>
</reference>
<feature type="transmembrane region" description="Helical" evidence="1">
    <location>
        <begin position="40"/>
        <end position="59"/>
    </location>
</feature>
<accession>A0A2S9K3V4</accession>
<dbReference type="InterPro" id="IPR018750">
    <property type="entry name" value="DUF2306_membrane"/>
</dbReference>
<keyword evidence="1" id="KW-0472">Membrane</keyword>
<evidence type="ECO:0008006" key="4">
    <source>
        <dbReference type="Google" id="ProtNLM"/>
    </source>
</evidence>
<feature type="transmembrane region" description="Helical" evidence="1">
    <location>
        <begin position="71"/>
        <end position="91"/>
    </location>
</feature>
<comment type="caution">
    <text evidence="2">The sequence shown here is derived from an EMBL/GenBank/DDBJ whole genome shotgun (WGS) entry which is preliminary data.</text>
</comment>
<gene>
    <name evidence="2" type="ORF">C6P64_10775</name>
</gene>
<sequence length="131" mass="14234">MSITPAIAIHLAAALAATAIGPIALWTRLGSQPRPRPHRAAGYAWVTLMLVSAISALFIRDFARPNLAGYSWIHLLIPFTLSQLLLSWRALRRGNLAAHRKTMQGLYVGACLVAGAFALLPGRLLGNWLWA</sequence>
<evidence type="ECO:0000313" key="3">
    <source>
        <dbReference type="Proteomes" id="UP000238589"/>
    </source>
</evidence>
<name>A0A2S9K3V4_9BURK</name>
<dbReference type="RefSeq" id="WP_105748571.1">
    <property type="nucleotide sequence ID" value="NZ_PVLQ01000035.1"/>
</dbReference>
<keyword evidence="1" id="KW-1133">Transmembrane helix</keyword>
<evidence type="ECO:0000313" key="2">
    <source>
        <dbReference type="EMBL" id="PRD65133.1"/>
    </source>
</evidence>
<organism evidence="2 3">
    <name type="scientific">Malikia granosa</name>
    <dbReference type="NCBI Taxonomy" id="263067"/>
    <lineage>
        <taxon>Bacteria</taxon>
        <taxon>Pseudomonadati</taxon>
        <taxon>Pseudomonadota</taxon>
        <taxon>Betaproteobacteria</taxon>
        <taxon>Burkholderiales</taxon>
        <taxon>Comamonadaceae</taxon>
        <taxon>Malikia</taxon>
    </lineage>
</organism>
<protein>
    <recommendedName>
        <fullName evidence="4">DUF2306 domain-containing protein</fullName>
    </recommendedName>
</protein>
<evidence type="ECO:0000256" key="1">
    <source>
        <dbReference type="SAM" id="Phobius"/>
    </source>
</evidence>
<proteinExistence type="predicted"/>
<dbReference type="AlphaFoldDB" id="A0A2S9K3V4"/>
<feature type="transmembrane region" description="Helical" evidence="1">
    <location>
        <begin position="103"/>
        <end position="120"/>
    </location>
</feature>
<dbReference type="Proteomes" id="UP000238589">
    <property type="component" value="Unassembled WGS sequence"/>
</dbReference>
<feature type="transmembrane region" description="Helical" evidence="1">
    <location>
        <begin position="6"/>
        <end position="28"/>
    </location>
</feature>
<keyword evidence="3" id="KW-1185">Reference proteome</keyword>